<name>A0A8K0CYA0_IGNLU</name>
<comment type="caution">
    <text evidence="1">The sequence shown here is derived from an EMBL/GenBank/DDBJ whole genome shotgun (WGS) entry which is preliminary data.</text>
</comment>
<keyword evidence="2" id="KW-1185">Reference proteome</keyword>
<proteinExistence type="predicted"/>
<accession>A0A8K0CYA0</accession>
<protein>
    <submittedName>
        <fullName evidence="1">Uncharacterized protein</fullName>
    </submittedName>
</protein>
<gene>
    <name evidence="1" type="ORF">ILUMI_13573</name>
</gene>
<reference evidence="1" key="1">
    <citation type="submission" date="2019-08" db="EMBL/GenBank/DDBJ databases">
        <title>The genome of the North American firefly Photinus pyralis.</title>
        <authorList>
            <consortium name="Photinus pyralis genome working group"/>
            <person name="Fallon T.R."/>
            <person name="Sander Lower S.E."/>
            <person name="Weng J.-K."/>
        </authorList>
    </citation>
    <scope>NUCLEOTIDE SEQUENCE</scope>
    <source>
        <strain evidence="1">TRF0915ILg1</strain>
        <tissue evidence="1">Whole body</tissue>
    </source>
</reference>
<dbReference type="AlphaFoldDB" id="A0A8K0CYA0"/>
<dbReference type="Proteomes" id="UP000801492">
    <property type="component" value="Unassembled WGS sequence"/>
</dbReference>
<organism evidence="1 2">
    <name type="scientific">Ignelater luminosus</name>
    <name type="common">Cucubano</name>
    <name type="synonym">Pyrophorus luminosus</name>
    <dbReference type="NCBI Taxonomy" id="2038154"/>
    <lineage>
        <taxon>Eukaryota</taxon>
        <taxon>Metazoa</taxon>
        <taxon>Ecdysozoa</taxon>
        <taxon>Arthropoda</taxon>
        <taxon>Hexapoda</taxon>
        <taxon>Insecta</taxon>
        <taxon>Pterygota</taxon>
        <taxon>Neoptera</taxon>
        <taxon>Endopterygota</taxon>
        <taxon>Coleoptera</taxon>
        <taxon>Polyphaga</taxon>
        <taxon>Elateriformia</taxon>
        <taxon>Elateroidea</taxon>
        <taxon>Elateridae</taxon>
        <taxon>Agrypninae</taxon>
        <taxon>Pyrophorini</taxon>
        <taxon>Ignelater</taxon>
    </lineage>
</organism>
<sequence>MDGVLVSNINNGSRKSQCVKKKVRLEKKQGRYEANDLNLQNCFGSPGSDICRYCERLKYKVTTADCSQIKNEASTSLKIHKMRAKQFYLMMEEEDVASAKRFGVTTAECFKRNFTGQRESRRVDMLLKKRFGEEWIKEE</sequence>
<evidence type="ECO:0000313" key="1">
    <source>
        <dbReference type="EMBL" id="KAF2892597.1"/>
    </source>
</evidence>
<dbReference type="OrthoDB" id="6734959at2759"/>
<evidence type="ECO:0000313" key="2">
    <source>
        <dbReference type="Proteomes" id="UP000801492"/>
    </source>
</evidence>
<dbReference type="EMBL" id="VTPC01008656">
    <property type="protein sequence ID" value="KAF2892597.1"/>
    <property type="molecule type" value="Genomic_DNA"/>
</dbReference>